<dbReference type="Gene3D" id="3.60.40.10">
    <property type="entry name" value="PPM-type phosphatase domain"/>
    <property type="match status" value="1"/>
</dbReference>
<keyword evidence="3" id="KW-1185">Reference proteome</keyword>
<protein>
    <submittedName>
        <fullName evidence="2">Protein phosphatase 2C (PP2C)</fullName>
    </submittedName>
</protein>
<dbReference type="InterPro" id="IPR036457">
    <property type="entry name" value="PPM-type-like_dom_sf"/>
</dbReference>
<evidence type="ECO:0000256" key="1">
    <source>
        <dbReference type="SAM" id="MobiDB-lite"/>
    </source>
</evidence>
<proteinExistence type="predicted"/>
<accession>A0ABP0NC60</accession>
<gene>
    <name evidence="2" type="ORF">SCF082_LOCUS31642</name>
</gene>
<dbReference type="PROSITE" id="PS01032">
    <property type="entry name" value="PPM_1"/>
    <property type="match status" value="1"/>
</dbReference>
<dbReference type="InterPro" id="IPR036291">
    <property type="entry name" value="NAD(P)-bd_dom_sf"/>
</dbReference>
<name>A0ABP0NC60_9DINO</name>
<dbReference type="Gene3D" id="3.40.50.720">
    <property type="entry name" value="NAD(P)-binding Rossmann-like Domain"/>
    <property type="match status" value="1"/>
</dbReference>
<dbReference type="Proteomes" id="UP001642464">
    <property type="component" value="Unassembled WGS sequence"/>
</dbReference>
<reference evidence="2 3" key="1">
    <citation type="submission" date="2024-02" db="EMBL/GenBank/DDBJ databases">
        <authorList>
            <person name="Chen Y."/>
            <person name="Shah S."/>
            <person name="Dougan E. K."/>
            <person name="Thang M."/>
            <person name="Chan C."/>
        </authorList>
    </citation>
    <scope>NUCLEOTIDE SEQUENCE [LARGE SCALE GENOMIC DNA]</scope>
</reference>
<organism evidence="2 3">
    <name type="scientific">Durusdinium trenchii</name>
    <dbReference type="NCBI Taxonomy" id="1381693"/>
    <lineage>
        <taxon>Eukaryota</taxon>
        <taxon>Sar</taxon>
        <taxon>Alveolata</taxon>
        <taxon>Dinophyceae</taxon>
        <taxon>Suessiales</taxon>
        <taxon>Symbiodiniaceae</taxon>
        <taxon>Durusdinium</taxon>
    </lineage>
</organism>
<evidence type="ECO:0000313" key="3">
    <source>
        <dbReference type="Proteomes" id="UP001642464"/>
    </source>
</evidence>
<dbReference type="SUPFAM" id="SSF81606">
    <property type="entry name" value="PP2C-like"/>
    <property type="match status" value="1"/>
</dbReference>
<dbReference type="InterPro" id="IPR000222">
    <property type="entry name" value="PP2C_BS"/>
</dbReference>
<sequence>MEVAFTFANARGYESRCSPSCFMRLAKPGLNQVGQSEERDPPSTGFDEESDTSMAMAAVLAELAGSHGAKLAQASHVRRSGNRRALDTARGVADEGSAGIWQKICRSNAGPLFRMGSAEMNGYRPSMEDTIRQTRHERPGAAQRGFFGVFDGHGGQQCSSFVELSKMEQPPDDEGVKQLMMSWALRGDWGVIGILWDPVDIWGERVDGDLRLCDPLGGSEEHPTPSPERSEGWIAQRLAQQGYAVIGTDRVEPTEPLKGVEFVKADLCDGEKMRFVASKAKSTIHVGAIPGPSQSPPVGVEDPQTSGIGLETCEGIDLLKVWKWEGLPPPMSLQENLMGTALLFEACAAHGRVVFSSSLFSMGWSHDPGAFRPRYLPLDEEHPPEALEHYGLSKVFGEEFSAMLTRANSGPRSKRARTGVEALSFIHLRGLD</sequence>
<dbReference type="SUPFAM" id="SSF51735">
    <property type="entry name" value="NAD(P)-binding Rossmann-fold domains"/>
    <property type="match status" value="1"/>
</dbReference>
<dbReference type="EMBL" id="CAXAMM010026891">
    <property type="protein sequence ID" value="CAK9059870.1"/>
    <property type="molecule type" value="Genomic_DNA"/>
</dbReference>
<feature type="region of interest" description="Disordered" evidence="1">
    <location>
        <begin position="32"/>
        <end position="51"/>
    </location>
</feature>
<feature type="region of interest" description="Disordered" evidence="1">
    <location>
        <begin position="71"/>
        <end position="92"/>
    </location>
</feature>
<comment type="caution">
    <text evidence="2">The sequence shown here is derived from an EMBL/GenBank/DDBJ whole genome shotgun (WGS) entry which is preliminary data.</text>
</comment>
<evidence type="ECO:0000313" key="2">
    <source>
        <dbReference type="EMBL" id="CAK9059870.1"/>
    </source>
</evidence>